<proteinExistence type="inferred from homology"/>
<evidence type="ECO:0000256" key="4">
    <source>
        <dbReference type="ARBA" id="ARBA00022741"/>
    </source>
</evidence>
<evidence type="ECO:0000313" key="8">
    <source>
        <dbReference type="EMBL" id="QHI99785.1"/>
    </source>
</evidence>
<organism evidence="8 9">
    <name type="scientific">Xylophilus rhododendri</name>
    <dbReference type="NCBI Taxonomy" id="2697032"/>
    <lineage>
        <taxon>Bacteria</taxon>
        <taxon>Pseudomonadati</taxon>
        <taxon>Pseudomonadota</taxon>
        <taxon>Betaproteobacteria</taxon>
        <taxon>Burkholderiales</taxon>
        <taxon>Xylophilus</taxon>
    </lineage>
</organism>
<dbReference type="InterPro" id="IPR027417">
    <property type="entry name" value="P-loop_NTPase"/>
</dbReference>
<dbReference type="Gene3D" id="3.40.50.300">
    <property type="entry name" value="P-loop containing nucleotide triphosphate hydrolases"/>
    <property type="match status" value="1"/>
</dbReference>
<dbReference type="InterPro" id="IPR017780">
    <property type="entry name" value="ABC_transptr_urea_ATP-bd_UrtE"/>
</dbReference>
<evidence type="ECO:0000256" key="6">
    <source>
        <dbReference type="ARBA" id="ARBA00022970"/>
    </source>
</evidence>
<dbReference type="RefSeq" id="WP_160553596.1">
    <property type="nucleotide sequence ID" value="NZ_CP047650.1"/>
</dbReference>
<keyword evidence="3" id="KW-1003">Cell membrane</keyword>
<dbReference type="GO" id="GO:0015807">
    <property type="term" value="P:L-amino acid transport"/>
    <property type="evidence" value="ECO:0007669"/>
    <property type="project" value="TreeGrafter"/>
</dbReference>
<dbReference type="NCBIfam" id="TIGR03410">
    <property type="entry name" value="urea_trans_UrtE"/>
    <property type="match status" value="1"/>
</dbReference>
<evidence type="ECO:0000259" key="7">
    <source>
        <dbReference type="PROSITE" id="PS50893"/>
    </source>
</evidence>
<dbReference type="InterPro" id="IPR003439">
    <property type="entry name" value="ABC_transporter-like_ATP-bd"/>
</dbReference>
<keyword evidence="6" id="KW-0029">Amino-acid transport</keyword>
<protein>
    <submittedName>
        <fullName evidence="8">Urea ABC transporter ATP-binding subunit UrtE</fullName>
    </submittedName>
</protein>
<gene>
    <name evidence="8" type="primary">urtE</name>
    <name evidence="8" type="ORF">GT347_18440</name>
</gene>
<dbReference type="SUPFAM" id="SSF52540">
    <property type="entry name" value="P-loop containing nucleoside triphosphate hydrolases"/>
    <property type="match status" value="1"/>
</dbReference>
<dbReference type="EMBL" id="CP047650">
    <property type="protein sequence ID" value="QHI99785.1"/>
    <property type="molecule type" value="Genomic_DNA"/>
</dbReference>
<keyword evidence="3" id="KW-0472">Membrane</keyword>
<dbReference type="GO" id="GO:0016887">
    <property type="term" value="F:ATP hydrolysis activity"/>
    <property type="evidence" value="ECO:0007669"/>
    <property type="project" value="InterPro"/>
</dbReference>
<dbReference type="AlphaFoldDB" id="A0A857JAL6"/>
<dbReference type="InterPro" id="IPR052156">
    <property type="entry name" value="BCAA_Transport_ATP-bd_LivF"/>
</dbReference>
<evidence type="ECO:0000256" key="3">
    <source>
        <dbReference type="ARBA" id="ARBA00022475"/>
    </source>
</evidence>
<accession>A0A857JAL6</accession>
<dbReference type="GO" id="GO:0015658">
    <property type="term" value="F:branched-chain amino acid transmembrane transporter activity"/>
    <property type="evidence" value="ECO:0007669"/>
    <property type="project" value="TreeGrafter"/>
</dbReference>
<dbReference type="PROSITE" id="PS50893">
    <property type="entry name" value="ABC_TRANSPORTER_2"/>
    <property type="match status" value="1"/>
</dbReference>
<dbReference type="Pfam" id="PF00005">
    <property type="entry name" value="ABC_tran"/>
    <property type="match status" value="1"/>
</dbReference>
<name>A0A857JAL6_9BURK</name>
<evidence type="ECO:0000256" key="5">
    <source>
        <dbReference type="ARBA" id="ARBA00022840"/>
    </source>
</evidence>
<evidence type="ECO:0000256" key="2">
    <source>
        <dbReference type="ARBA" id="ARBA00022448"/>
    </source>
</evidence>
<dbReference type="SMART" id="SM00382">
    <property type="entry name" value="AAA"/>
    <property type="match status" value="1"/>
</dbReference>
<dbReference type="InterPro" id="IPR003593">
    <property type="entry name" value="AAA+_ATPase"/>
</dbReference>
<keyword evidence="5 8" id="KW-0067">ATP-binding</keyword>
<dbReference type="PANTHER" id="PTHR43820:SF5">
    <property type="entry name" value="HIGH-AFFINITY BRANCHED-CHAIN AMINO ACID TRANSPORT ATP-BINDING PROTEIN"/>
    <property type="match status" value="1"/>
</dbReference>
<dbReference type="CDD" id="cd03224">
    <property type="entry name" value="ABC_TM1139_LivF_branched"/>
    <property type="match status" value="1"/>
</dbReference>
<comment type="similarity">
    <text evidence="1">Belongs to the ABC transporter superfamily.</text>
</comment>
<sequence length="234" mass="25758">MLKVQNIHQYYGGSNILRDVSFEAKQGEVTVLLGRNGVGKTTLLKSLMGLVPIRSGTIQFEGKDIQKSTPYERARAGIGFVPQGREIFARLTVEENLKMGLAYRPARTPIPAQLFELFPVLKQMLHRRGGDLSGGQQQQLAIARALAAGPRMLILDEPTEGIQPSIIKDIGKVISRLALEGMDGTPMAILLVEQYYDFAEELADAYLVMERGEFIAQGPGSEMQSRGVRQMVAI</sequence>
<dbReference type="Proteomes" id="UP000464787">
    <property type="component" value="Chromosome"/>
</dbReference>
<evidence type="ECO:0000313" key="9">
    <source>
        <dbReference type="Proteomes" id="UP000464787"/>
    </source>
</evidence>
<keyword evidence="2" id="KW-0813">Transport</keyword>
<reference evidence="8 9" key="1">
    <citation type="submission" date="2020-01" db="EMBL/GenBank/DDBJ databases">
        <title>Genome sequencing of strain KACC 21265.</title>
        <authorList>
            <person name="Heo J."/>
            <person name="Kim S.-J."/>
            <person name="Kim J.-S."/>
            <person name="Hong S.-B."/>
            <person name="Kwon S.-W."/>
        </authorList>
    </citation>
    <scope>NUCLEOTIDE SEQUENCE [LARGE SCALE GENOMIC DNA]</scope>
    <source>
        <strain evidence="8 9">KACC 21265</strain>
    </source>
</reference>
<dbReference type="PANTHER" id="PTHR43820">
    <property type="entry name" value="HIGH-AFFINITY BRANCHED-CHAIN AMINO ACID TRANSPORT ATP-BINDING PROTEIN LIVF"/>
    <property type="match status" value="1"/>
</dbReference>
<evidence type="ECO:0000256" key="1">
    <source>
        <dbReference type="ARBA" id="ARBA00005417"/>
    </source>
</evidence>
<keyword evidence="9" id="KW-1185">Reference proteome</keyword>
<dbReference type="GO" id="GO:0005524">
    <property type="term" value="F:ATP binding"/>
    <property type="evidence" value="ECO:0007669"/>
    <property type="project" value="UniProtKB-KW"/>
</dbReference>
<dbReference type="KEGG" id="xyk:GT347_18440"/>
<feature type="domain" description="ABC transporter" evidence="7">
    <location>
        <begin position="2"/>
        <end position="234"/>
    </location>
</feature>
<keyword evidence="4" id="KW-0547">Nucleotide-binding</keyword>